<organism evidence="1">
    <name type="scientific">Anguilla anguilla</name>
    <name type="common">European freshwater eel</name>
    <name type="synonym">Muraena anguilla</name>
    <dbReference type="NCBI Taxonomy" id="7936"/>
    <lineage>
        <taxon>Eukaryota</taxon>
        <taxon>Metazoa</taxon>
        <taxon>Chordata</taxon>
        <taxon>Craniata</taxon>
        <taxon>Vertebrata</taxon>
        <taxon>Euteleostomi</taxon>
        <taxon>Actinopterygii</taxon>
        <taxon>Neopterygii</taxon>
        <taxon>Teleostei</taxon>
        <taxon>Anguilliformes</taxon>
        <taxon>Anguillidae</taxon>
        <taxon>Anguilla</taxon>
    </lineage>
</organism>
<dbReference type="AlphaFoldDB" id="A0A0E9T507"/>
<protein>
    <submittedName>
        <fullName evidence="1">Uncharacterized protein</fullName>
    </submittedName>
</protein>
<proteinExistence type="predicted"/>
<reference evidence="1" key="1">
    <citation type="submission" date="2014-11" db="EMBL/GenBank/DDBJ databases">
        <authorList>
            <person name="Amaro Gonzalez C."/>
        </authorList>
    </citation>
    <scope>NUCLEOTIDE SEQUENCE</scope>
</reference>
<accession>A0A0E9T507</accession>
<evidence type="ECO:0000313" key="1">
    <source>
        <dbReference type="EMBL" id="JAH48070.1"/>
    </source>
</evidence>
<name>A0A0E9T507_ANGAN</name>
<dbReference type="EMBL" id="GBXM01060507">
    <property type="protein sequence ID" value="JAH48070.1"/>
    <property type="molecule type" value="Transcribed_RNA"/>
</dbReference>
<sequence>MSCGLTLNLILGYLYCPYSSLKNIRVANIFWVQLQLDNLIIPLFYWLY</sequence>
<reference evidence="1" key="2">
    <citation type="journal article" date="2015" name="Fish Shellfish Immunol.">
        <title>Early steps in the European eel (Anguilla anguilla)-Vibrio vulnificus interaction in the gills: Role of the RtxA13 toxin.</title>
        <authorList>
            <person name="Callol A."/>
            <person name="Pajuelo D."/>
            <person name="Ebbesson L."/>
            <person name="Teles M."/>
            <person name="MacKenzie S."/>
            <person name="Amaro C."/>
        </authorList>
    </citation>
    <scope>NUCLEOTIDE SEQUENCE</scope>
</reference>